<name>A0ABV6A0N1_9PSEU</name>
<protein>
    <recommendedName>
        <fullName evidence="4">Signal transduction histidine kinase subgroup 3 dimerisation and phosphoacceptor domain-containing protein</fullName>
    </recommendedName>
</protein>
<evidence type="ECO:0008006" key="4">
    <source>
        <dbReference type="Google" id="ProtNLM"/>
    </source>
</evidence>
<feature type="transmembrane region" description="Helical" evidence="1">
    <location>
        <begin position="12"/>
        <end position="30"/>
    </location>
</feature>
<evidence type="ECO:0000313" key="2">
    <source>
        <dbReference type="EMBL" id="MFB9905521.1"/>
    </source>
</evidence>
<keyword evidence="1" id="KW-1133">Transmembrane helix</keyword>
<feature type="transmembrane region" description="Helical" evidence="1">
    <location>
        <begin position="93"/>
        <end position="116"/>
    </location>
</feature>
<comment type="caution">
    <text evidence="2">The sequence shown here is derived from an EMBL/GenBank/DDBJ whole genome shotgun (WGS) entry which is preliminary data.</text>
</comment>
<evidence type="ECO:0000256" key="1">
    <source>
        <dbReference type="SAM" id="Phobius"/>
    </source>
</evidence>
<feature type="transmembrane region" description="Helical" evidence="1">
    <location>
        <begin position="68"/>
        <end position="86"/>
    </location>
</feature>
<accession>A0ABV6A0N1</accession>
<proteinExistence type="predicted"/>
<dbReference type="Proteomes" id="UP001589693">
    <property type="component" value="Unassembled WGS sequence"/>
</dbReference>
<keyword evidence="3" id="KW-1185">Reference proteome</keyword>
<reference evidence="2 3" key="1">
    <citation type="submission" date="2024-09" db="EMBL/GenBank/DDBJ databases">
        <authorList>
            <person name="Sun Q."/>
            <person name="Mori K."/>
        </authorList>
    </citation>
    <scope>NUCLEOTIDE SEQUENCE [LARGE SCALE GENOMIC DNA]</scope>
    <source>
        <strain evidence="2 3">TBRC 7907</strain>
    </source>
</reference>
<keyword evidence="1" id="KW-0472">Membrane</keyword>
<dbReference type="Gene3D" id="6.10.250.2870">
    <property type="match status" value="1"/>
</dbReference>
<dbReference type="EMBL" id="JBHLZU010000014">
    <property type="protein sequence ID" value="MFB9905521.1"/>
    <property type="molecule type" value="Genomic_DNA"/>
</dbReference>
<sequence>MTGRARLDVPAVYVVAFCLTAVLSQAATAWSELRSPVALGVLAVDVLELAITLALLRRTDLALSPPPLVLTALAVLGFGKLVLAGWPAGGPAFLACAALFVLPARTALAAFAAIVLAPSVFGPYPWSVPVFVFLFGGVLYVLLRFVLLVRELRASRARLTELARSYERERVLRNLRQDVGARLAEIADGGARALDLATQDPQEAQHQLDGVVGIARSAAADVRRAARGYRRIPVRAEVLNAAELLRAAGIPCRTRIHDANVPAPTEDLFVERIRAWVADVLKSTPRSPCSIQLMPGPRLELKHGENVHLFDHSEEALG</sequence>
<feature type="transmembrane region" description="Helical" evidence="1">
    <location>
        <begin position="128"/>
        <end position="149"/>
    </location>
</feature>
<evidence type="ECO:0000313" key="3">
    <source>
        <dbReference type="Proteomes" id="UP001589693"/>
    </source>
</evidence>
<keyword evidence="1" id="KW-0812">Transmembrane</keyword>
<organism evidence="2 3">
    <name type="scientific">Allokutzneria oryzae</name>
    <dbReference type="NCBI Taxonomy" id="1378989"/>
    <lineage>
        <taxon>Bacteria</taxon>
        <taxon>Bacillati</taxon>
        <taxon>Actinomycetota</taxon>
        <taxon>Actinomycetes</taxon>
        <taxon>Pseudonocardiales</taxon>
        <taxon>Pseudonocardiaceae</taxon>
        <taxon>Allokutzneria</taxon>
    </lineage>
</organism>
<dbReference type="RefSeq" id="WP_377852827.1">
    <property type="nucleotide sequence ID" value="NZ_JBHLZU010000014.1"/>
</dbReference>
<gene>
    <name evidence="2" type="ORF">ACFFQA_16420</name>
</gene>